<dbReference type="GO" id="GO:0051119">
    <property type="term" value="F:sugar transmembrane transporter activity"/>
    <property type="evidence" value="ECO:0007669"/>
    <property type="project" value="InterPro"/>
</dbReference>
<keyword evidence="12" id="KW-1185">Reference proteome</keyword>
<dbReference type="Gene3D" id="1.20.1280.290">
    <property type="match status" value="2"/>
</dbReference>
<dbReference type="InterPro" id="IPR004316">
    <property type="entry name" value="SWEET_rpt"/>
</dbReference>
<keyword evidence="4" id="KW-1003">Cell membrane</keyword>
<evidence type="ECO:0000256" key="10">
    <source>
        <dbReference type="SAM" id="Phobius"/>
    </source>
</evidence>
<evidence type="ECO:0000256" key="1">
    <source>
        <dbReference type="ARBA" id="ARBA00004651"/>
    </source>
</evidence>
<evidence type="ECO:0000256" key="4">
    <source>
        <dbReference type="ARBA" id="ARBA00022475"/>
    </source>
</evidence>
<dbReference type="EMBL" id="JAAPAO010001488">
    <property type="protein sequence ID" value="KAF4649587.1"/>
    <property type="molecule type" value="Genomic_DNA"/>
</dbReference>
<comment type="subcellular location">
    <subcellularLocation>
        <location evidence="1">Cell membrane</location>
        <topology evidence="1">Multi-pass membrane protein</topology>
    </subcellularLocation>
</comment>
<dbReference type="Pfam" id="PF03083">
    <property type="entry name" value="MtN3_slv"/>
    <property type="match status" value="2"/>
</dbReference>
<evidence type="ECO:0000256" key="2">
    <source>
        <dbReference type="ARBA" id="ARBA00007809"/>
    </source>
</evidence>
<evidence type="ECO:0000256" key="7">
    <source>
        <dbReference type="ARBA" id="ARBA00022737"/>
    </source>
</evidence>
<dbReference type="AlphaFoldDB" id="A0A7J6KR48"/>
<keyword evidence="5 11" id="KW-0762">Sugar transport</keyword>
<feature type="transmembrane region" description="Helical" evidence="10">
    <location>
        <begin position="6"/>
        <end position="29"/>
    </location>
</feature>
<dbReference type="Proteomes" id="UP000591131">
    <property type="component" value="Unassembled WGS sequence"/>
</dbReference>
<name>A0A7J6KR48_PERCH</name>
<accession>A0A7J6KR48</accession>
<comment type="similarity">
    <text evidence="2">Belongs to the SWEET sugar transporter family.</text>
</comment>
<evidence type="ECO:0000256" key="9">
    <source>
        <dbReference type="ARBA" id="ARBA00023136"/>
    </source>
</evidence>
<feature type="transmembrane region" description="Helical" evidence="10">
    <location>
        <begin position="99"/>
        <end position="118"/>
    </location>
</feature>
<feature type="transmembrane region" description="Helical" evidence="10">
    <location>
        <begin position="158"/>
        <end position="180"/>
    </location>
</feature>
<evidence type="ECO:0000256" key="8">
    <source>
        <dbReference type="ARBA" id="ARBA00022989"/>
    </source>
</evidence>
<protein>
    <submittedName>
        <fullName evidence="11">Sugar transporter</fullName>
    </submittedName>
</protein>
<keyword evidence="8 10" id="KW-1133">Transmembrane helix</keyword>
<keyword evidence="3" id="KW-0813">Transport</keyword>
<dbReference type="FunFam" id="1.20.1280.290:FF:000002">
    <property type="entry name" value="Bidirectional sugar transporter SWEET"/>
    <property type="match status" value="1"/>
</dbReference>
<evidence type="ECO:0000256" key="3">
    <source>
        <dbReference type="ARBA" id="ARBA00022448"/>
    </source>
</evidence>
<sequence>MTLKSIFGFAGTVVGLGLSLAPIPTMIDIIKNKSIGDYSPFPYAVTLVQNLMWVLYGRITPNRDDIVIANSLSAIVELSYCIIFWFYAKTSVKRRHLAWLHGGSVAFILIVVSFAKAVESGISVNTSLGIMASALNALMYGSPLAVLKVVIQTRSVRYMPFLLSFMTLMCAVIWFAWALVANDVFVLIPNILGLGLGIAQMVVWFYYRRFGVPDNDDEIITESMMEEDVELIE</sequence>
<evidence type="ECO:0000313" key="12">
    <source>
        <dbReference type="Proteomes" id="UP000591131"/>
    </source>
</evidence>
<dbReference type="PANTHER" id="PTHR10791:SF30">
    <property type="entry name" value="SUGAR TRANSPORTER SWEET1"/>
    <property type="match status" value="1"/>
</dbReference>
<keyword evidence="7" id="KW-0677">Repeat</keyword>
<keyword evidence="6 10" id="KW-0812">Transmembrane</keyword>
<feature type="transmembrane region" description="Helical" evidence="10">
    <location>
        <begin position="186"/>
        <end position="207"/>
    </location>
</feature>
<comment type="caution">
    <text evidence="11">The sequence shown here is derived from an EMBL/GenBank/DDBJ whole genome shotgun (WGS) entry which is preliminary data.</text>
</comment>
<dbReference type="PANTHER" id="PTHR10791">
    <property type="entry name" value="RAG1-ACTIVATING PROTEIN 1"/>
    <property type="match status" value="1"/>
</dbReference>
<proteinExistence type="inferred from homology"/>
<evidence type="ECO:0000313" key="11">
    <source>
        <dbReference type="EMBL" id="KAF4649587.1"/>
    </source>
</evidence>
<feature type="transmembrane region" description="Helical" evidence="10">
    <location>
        <begin position="130"/>
        <end position="151"/>
    </location>
</feature>
<dbReference type="GO" id="GO:0005886">
    <property type="term" value="C:plasma membrane"/>
    <property type="evidence" value="ECO:0007669"/>
    <property type="project" value="UniProtKB-SubCell"/>
</dbReference>
<evidence type="ECO:0000256" key="5">
    <source>
        <dbReference type="ARBA" id="ARBA00022597"/>
    </source>
</evidence>
<keyword evidence="9 10" id="KW-0472">Membrane</keyword>
<dbReference type="InterPro" id="IPR047664">
    <property type="entry name" value="SWEET"/>
</dbReference>
<gene>
    <name evidence="11" type="primary">SWEET11_1</name>
    <name evidence="11" type="ORF">FOL47_001916</name>
</gene>
<feature type="transmembrane region" description="Helical" evidence="10">
    <location>
        <begin position="66"/>
        <end position="87"/>
    </location>
</feature>
<dbReference type="OrthoDB" id="409725at2759"/>
<organism evidence="11 12">
    <name type="scientific">Perkinsus chesapeaki</name>
    <name type="common">Clam parasite</name>
    <name type="synonym">Perkinsus andrewsi</name>
    <dbReference type="NCBI Taxonomy" id="330153"/>
    <lineage>
        <taxon>Eukaryota</taxon>
        <taxon>Sar</taxon>
        <taxon>Alveolata</taxon>
        <taxon>Perkinsozoa</taxon>
        <taxon>Perkinsea</taxon>
        <taxon>Perkinsida</taxon>
        <taxon>Perkinsidae</taxon>
        <taxon>Perkinsus</taxon>
    </lineage>
</organism>
<reference evidence="11 12" key="1">
    <citation type="submission" date="2020-04" db="EMBL/GenBank/DDBJ databases">
        <title>Perkinsus chesapeaki whole genome sequence.</title>
        <authorList>
            <person name="Bogema D.R."/>
        </authorList>
    </citation>
    <scope>NUCLEOTIDE SEQUENCE [LARGE SCALE GENOMIC DNA]</scope>
    <source>
        <strain evidence="11">ATCC PRA-425</strain>
    </source>
</reference>
<evidence type="ECO:0000256" key="6">
    <source>
        <dbReference type="ARBA" id="ARBA00022692"/>
    </source>
</evidence>